<reference evidence="1" key="2">
    <citation type="journal article" date="2015" name="Data Brief">
        <title>Shoot transcriptome of the giant reed, Arundo donax.</title>
        <authorList>
            <person name="Barrero R.A."/>
            <person name="Guerrero F.D."/>
            <person name="Moolhuijzen P."/>
            <person name="Goolsby J.A."/>
            <person name="Tidwell J."/>
            <person name="Bellgard S.E."/>
            <person name="Bellgard M.I."/>
        </authorList>
    </citation>
    <scope>NUCLEOTIDE SEQUENCE</scope>
    <source>
        <tissue evidence="1">Shoot tissue taken approximately 20 cm above the soil surface</tissue>
    </source>
</reference>
<proteinExistence type="predicted"/>
<organism evidence="1">
    <name type="scientific">Arundo donax</name>
    <name type="common">Giant reed</name>
    <name type="synonym">Donax arundinaceus</name>
    <dbReference type="NCBI Taxonomy" id="35708"/>
    <lineage>
        <taxon>Eukaryota</taxon>
        <taxon>Viridiplantae</taxon>
        <taxon>Streptophyta</taxon>
        <taxon>Embryophyta</taxon>
        <taxon>Tracheophyta</taxon>
        <taxon>Spermatophyta</taxon>
        <taxon>Magnoliopsida</taxon>
        <taxon>Liliopsida</taxon>
        <taxon>Poales</taxon>
        <taxon>Poaceae</taxon>
        <taxon>PACMAD clade</taxon>
        <taxon>Arundinoideae</taxon>
        <taxon>Arundineae</taxon>
        <taxon>Arundo</taxon>
    </lineage>
</organism>
<accession>A0A0A9C7Z8</accession>
<sequence length="21" mass="2234">MTQSLIESSLLCLQSLLSVPA</sequence>
<evidence type="ECO:0000313" key="1">
    <source>
        <dbReference type="EMBL" id="JAD71676.1"/>
    </source>
</evidence>
<dbReference type="AlphaFoldDB" id="A0A0A9C7Z8"/>
<dbReference type="EMBL" id="GBRH01226219">
    <property type="protein sequence ID" value="JAD71676.1"/>
    <property type="molecule type" value="Transcribed_RNA"/>
</dbReference>
<name>A0A0A9C7Z8_ARUDO</name>
<protein>
    <submittedName>
        <fullName evidence="1">Uncharacterized protein</fullName>
    </submittedName>
</protein>
<reference evidence="1" key="1">
    <citation type="submission" date="2014-09" db="EMBL/GenBank/DDBJ databases">
        <authorList>
            <person name="Magalhaes I.L.F."/>
            <person name="Oliveira U."/>
            <person name="Santos F.R."/>
            <person name="Vidigal T.H.D.A."/>
            <person name="Brescovit A.D."/>
            <person name="Santos A.J."/>
        </authorList>
    </citation>
    <scope>NUCLEOTIDE SEQUENCE</scope>
    <source>
        <tissue evidence="1">Shoot tissue taken approximately 20 cm above the soil surface</tissue>
    </source>
</reference>